<feature type="region of interest" description="Disordered" evidence="1">
    <location>
        <begin position="124"/>
        <end position="162"/>
    </location>
</feature>
<proteinExistence type="predicted"/>
<keyword evidence="3" id="KW-1185">Reference proteome</keyword>
<accession>A0ABN9XQN2</accession>
<dbReference type="EMBL" id="CAUYUJ010021048">
    <property type="protein sequence ID" value="CAK0902258.1"/>
    <property type="molecule type" value="Genomic_DNA"/>
</dbReference>
<organism evidence="2 3">
    <name type="scientific">Prorocentrum cordatum</name>
    <dbReference type="NCBI Taxonomy" id="2364126"/>
    <lineage>
        <taxon>Eukaryota</taxon>
        <taxon>Sar</taxon>
        <taxon>Alveolata</taxon>
        <taxon>Dinophyceae</taxon>
        <taxon>Prorocentrales</taxon>
        <taxon>Prorocentraceae</taxon>
        <taxon>Prorocentrum</taxon>
    </lineage>
</organism>
<gene>
    <name evidence="2" type="ORF">PCOR1329_LOCUS78934</name>
</gene>
<feature type="compositionally biased region" description="Low complexity" evidence="1">
    <location>
        <begin position="24"/>
        <end position="83"/>
    </location>
</feature>
<feature type="region of interest" description="Disordered" evidence="1">
    <location>
        <begin position="24"/>
        <end position="112"/>
    </location>
</feature>
<name>A0ABN9XQN2_9DINO</name>
<feature type="non-terminal residue" evidence="2">
    <location>
        <position position="1"/>
    </location>
</feature>
<reference evidence="2" key="1">
    <citation type="submission" date="2023-10" db="EMBL/GenBank/DDBJ databases">
        <authorList>
            <person name="Chen Y."/>
            <person name="Shah S."/>
            <person name="Dougan E. K."/>
            <person name="Thang M."/>
            <person name="Chan C."/>
        </authorList>
    </citation>
    <scope>NUCLEOTIDE SEQUENCE [LARGE SCALE GENOMIC DNA]</scope>
</reference>
<dbReference type="Proteomes" id="UP001189429">
    <property type="component" value="Unassembled WGS sequence"/>
</dbReference>
<evidence type="ECO:0000313" key="2">
    <source>
        <dbReference type="EMBL" id="CAK0902258.1"/>
    </source>
</evidence>
<sequence length="162" mass="17814">HCGEQRHDADGYVKVIPYLVTETSTATTSTSGTSSTTVSSSVTSNTISSSTTWTSSAPLSCSTSQTTSSETSSSTVTTRTASSMDVHSHFYDGPHVGTQQQRERSRDEQRNDEQYEFVCDTVEQHHAGQYDGEQRRDADGNNRVTQSHAERGALFYGQHERH</sequence>
<protein>
    <submittedName>
        <fullName evidence="2">Uncharacterized protein</fullName>
    </submittedName>
</protein>
<evidence type="ECO:0000256" key="1">
    <source>
        <dbReference type="SAM" id="MobiDB-lite"/>
    </source>
</evidence>
<feature type="compositionally biased region" description="Basic and acidic residues" evidence="1">
    <location>
        <begin position="101"/>
        <end position="112"/>
    </location>
</feature>
<evidence type="ECO:0000313" key="3">
    <source>
        <dbReference type="Proteomes" id="UP001189429"/>
    </source>
</evidence>
<feature type="compositionally biased region" description="Basic and acidic residues" evidence="1">
    <location>
        <begin position="124"/>
        <end position="140"/>
    </location>
</feature>
<comment type="caution">
    <text evidence="2">The sequence shown here is derived from an EMBL/GenBank/DDBJ whole genome shotgun (WGS) entry which is preliminary data.</text>
</comment>